<dbReference type="AlphaFoldDB" id="A0A6G0VJN1"/>
<feature type="compositionally biased region" description="Low complexity" evidence="1">
    <location>
        <begin position="36"/>
        <end position="55"/>
    </location>
</feature>
<evidence type="ECO:0000256" key="1">
    <source>
        <dbReference type="SAM" id="MobiDB-lite"/>
    </source>
</evidence>
<protein>
    <submittedName>
        <fullName evidence="2">Uncharacterized protein</fullName>
    </submittedName>
</protein>
<feature type="compositionally biased region" description="Polar residues" evidence="1">
    <location>
        <begin position="56"/>
        <end position="68"/>
    </location>
</feature>
<gene>
    <name evidence="2" type="ORF">FWK35_00039346</name>
</gene>
<comment type="caution">
    <text evidence="2">The sequence shown here is derived from an EMBL/GenBank/DDBJ whole genome shotgun (WGS) entry which is preliminary data.</text>
</comment>
<dbReference type="Proteomes" id="UP000478052">
    <property type="component" value="Unassembled WGS sequence"/>
</dbReference>
<reference evidence="2 3" key="1">
    <citation type="submission" date="2019-08" db="EMBL/GenBank/DDBJ databases">
        <title>Whole genome of Aphis craccivora.</title>
        <authorList>
            <person name="Voronova N.V."/>
            <person name="Shulinski R.S."/>
            <person name="Bandarenka Y.V."/>
            <person name="Zhorov D.G."/>
            <person name="Warner D."/>
        </authorList>
    </citation>
    <scope>NUCLEOTIDE SEQUENCE [LARGE SCALE GENOMIC DNA]</scope>
    <source>
        <strain evidence="2">180601</strain>
        <tissue evidence="2">Whole Body</tissue>
    </source>
</reference>
<name>A0A6G0VJN1_APHCR</name>
<evidence type="ECO:0000313" key="2">
    <source>
        <dbReference type="EMBL" id="KAF0691405.1"/>
    </source>
</evidence>
<feature type="compositionally biased region" description="Pro residues" evidence="1">
    <location>
        <begin position="24"/>
        <end position="35"/>
    </location>
</feature>
<accession>A0A6G0VJN1</accession>
<dbReference type="EMBL" id="VUJU01015980">
    <property type="protein sequence ID" value="KAF0691405.1"/>
    <property type="molecule type" value="Genomic_DNA"/>
</dbReference>
<feature type="region of interest" description="Disordered" evidence="1">
    <location>
        <begin position="1"/>
        <end position="68"/>
    </location>
</feature>
<proteinExistence type="predicted"/>
<sequence length="68" mass="7346">SSPACSPPHSPLPQHTRLRLLTQHPPPPTQHPPTLHPSLTPQNQPTPQPHTTSNTASTMTPHTTSRAN</sequence>
<keyword evidence="3" id="KW-1185">Reference proteome</keyword>
<feature type="compositionally biased region" description="Pro residues" evidence="1">
    <location>
        <begin position="1"/>
        <end position="11"/>
    </location>
</feature>
<feature type="non-terminal residue" evidence="2">
    <location>
        <position position="68"/>
    </location>
</feature>
<feature type="non-terminal residue" evidence="2">
    <location>
        <position position="1"/>
    </location>
</feature>
<organism evidence="2 3">
    <name type="scientific">Aphis craccivora</name>
    <name type="common">Cowpea aphid</name>
    <dbReference type="NCBI Taxonomy" id="307492"/>
    <lineage>
        <taxon>Eukaryota</taxon>
        <taxon>Metazoa</taxon>
        <taxon>Ecdysozoa</taxon>
        <taxon>Arthropoda</taxon>
        <taxon>Hexapoda</taxon>
        <taxon>Insecta</taxon>
        <taxon>Pterygota</taxon>
        <taxon>Neoptera</taxon>
        <taxon>Paraneoptera</taxon>
        <taxon>Hemiptera</taxon>
        <taxon>Sternorrhyncha</taxon>
        <taxon>Aphidomorpha</taxon>
        <taxon>Aphidoidea</taxon>
        <taxon>Aphididae</taxon>
        <taxon>Aphidini</taxon>
        <taxon>Aphis</taxon>
        <taxon>Aphis</taxon>
    </lineage>
</organism>
<evidence type="ECO:0000313" key="3">
    <source>
        <dbReference type="Proteomes" id="UP000478052"/>
    </source>
</evidence>